<dbReference type="EMBL" id="UFQC01000011">
    <property type="protein sequence ID" value="SSW67229.1"/>
    <property type="molecule type" value="Genomic_DNA"/>
</dbReference>
<accession>A0A446CH85</accession>
<proteinExistence type="predicted"/>
<sequence length="289" mass="31719">MSFHTTIARLREASFAAPAAGDNPNICQVRREDLRSALHLIDRLDADVRQAGVITQCESAGLPTFDAWYAAHHNDSTFEHDRQQRAGDGMAHIRLLTTDHSSTRVDYTGLLGQSIGTLKRGGTRPDLAEMLRQLTGHLKELGQRWYAGDTAVVDEILQLYCIESEARAALVVQPGAQKQEPLPTESMVVAGFEAVSCFQDTETYKALSGCRQSAESARVCWAAMVQAMPEGSQPRQDRPPTDEALLGLWAEAFWPSGDICESKETVMRFARQTLARFGAAQKQGGIDAN</sequence>
<dbReference type="RefSeq" id="WP_129241211.1">
    <property type="nucleotide sequence ID" value="NZ_UFQC01000011.1"/>
</dbReference>
<name>A0A446CH85_9BURK</name>
<dbReference type="Proteomes" id="UP000289465">
    <property type="component" value="Unassembled WGS sequence"/>
</dbReference>
<gene>
    <name evidence="1" type="ORF">AVE30378_02515</name>
</gene>
<evidence type="ECO:0000313" key="2">
    <source>
        <dbReference type="Proteomes" id="UP000289465"/>
    </source>
</evidence>
<protein>
    <submittedName>
        <fullName evidence="1">Uncharacterized protein</fullName>
    </submittedName>
</protein>
<dbReference type="OrthoDB" id="8690410at2"/>
<reference evidence="1 2" key="1">
    <citation type="submission" date="2018-07" db="EMBL/GenBank/DDBJ databases">
        <authorList>
            <person name="Peeters C."/>
        </authorList>
    </citation>
    <scope>NUCLEOTIDE SEQUENCE [LARGE SCALE GENOMIC DNA]</scope>
    <source>
        <strain evidence="1 2">LMG 30378</strain>
    </source>
</reference>
<dbReference type="AlphaFoldDB" id="A0A446CH85"/>
<organism evidence="1 2">
    <name type="scientific">Achromobacter veterisilvae</name>
    <dbReference type="NCBI Taxonomy" id="2069367"/>
    <lineage>
        <taxon>Bacteria</taxon>
        <taxon>Pseudomonadati</taxon>
        <taxon>Pseudomonadota</taxon>
        <taxon>Betaproteobacteria</taxon>
        <taxon>Burkholderiales</taxon>
        <taxon>Alcaligenaceae</taxon>
        <taxon>Achromobacter</taxon>
    </lineage>
</organism>
<evidence type="ECO:0000313" key="1">
    <source>
        <dbReference type="EMBL" id="SSW67229.1"/>
    </source>
</evidence>